<reference evidence="2" key="1">
    <citation type="submission" date="2016-06" db="EMBL/GenBank/DDBJ databases">
        <title>Complete genome sequence of Actinoalloteichus fjordicus DSM 46855 (=ADI127-17), type strain of the new species Actinoalloteichus fjordicus.</title>
        <authorList>
            <person name="Ruckert C."/>
            <person name="Nouioui I."/>
            <person name="Willmese J."/>
            <person name="van Wezel G."/>
            <person name="Klenk H.-P."/>
            <person name="Kalinowski J."/>
            <person name="Zotchev S.B."/>
        </authorList>
    </citation>
    <scope>NUCLEOTIDE SEQUENCE [LARGE SCALE GENOMIC DNA]</scope>
    <source>
        <strain evidence="2">ADI127-7</strain>
    </source>
</reference>
<dbReference type="EMBL" id="CP016076">
    <property type="protein sequence ID" value="APU13558.1"/>
    <property type="molecule type" value="Genomic_DNA"/>
</dbReference>
<dbReference type="KEGG" id="acad:UA74_07445"/>
<organism evidence="1 2">
    <name type="scientific">Actinoalloteichus fjordicus</name>
    <dbReference type="NCBI Taxonomy" id="1612552"/>
    <lineage>
        <taxon>Bacteria</taxon>
        <taxon>Bacillati</taxon>
        <taxon>Actinomycetota</taxon>
        <taxon>Actinomycetes</taxon>
        <taxon>Pseudonocardiales</taxon>
        <taxon>Pseudonocardiaceae</taxon>
        <taxon>Actinoalloteichus</taxon>
    </lineage>
</organism>
<protein>
    <submittedName>
        <fullName evidence="1">Uncharacterized protein</fullName>
    </submittedName>
</protein>
<dbReference type="RefSeq" id="WP_075764115.1">
    <property type="nucleotide sequence ID" value="NZ_CP016076.1"/>
</dbReference>
<evidence type="ECO:0000313" key="1">
    <source>
        <dbReference type="EMBL" id="APU13558.1"/>
    </source>
</evidence>
<dbReference type="AlphaFoldDB" id="A0AAC9L9B0"/>
<keyword evidence="2" id="KW-1185">Reference proteome</keyword>
<gene>
    <name evidence="1" type="ORF">UA74_07445</name>
</gene>
<evidence type="ECO:0000313" key="2">
    <source>
        <dbReference type="Proteomes" id="UP000185511"/>
    </source>
</evidence>
<accession>A0AAC9L9B0</accession>
<sequence length="113" mass="12717">MGFEVALLAGFYEGPFYYHVRKGAGTNWSVEEAAEHLRLGPDLVADLIAWDNEYQAILDRSYPPDSKFPTPEAQRAWIERGKELAARIKRESPLVASVDYQADGCYKDGTCVF</sequence>
<name>A0AAC9L9B0_9PSEU</name>
<dbReference type="Proteomes" id="UP000185511">
    <property type="component" value="Chromosome"/>
</dbReference>
<proteinExistence type="predicted"/>